<dbReference type="PANTHER" id="PTHR23404">
    <property type="entry name" value="MOLYBDOPTERIN SYNTHASE RELATED"/>
    <property type="match status" value="1"/>
</dbReference>
<comment type="caution">
    <text evidence="1">The sequence shown here is derived from an EMBL/GenBank/DDBJ whole genome shotgun (WGS) entry which is preliminary data.</text>
</comment>
<dbReference type="EC" id="2.8.1.12" evidence="1"/>
<gene>
    <name evidence="1" type="ORF">ACFPYI_12870</name>
</gene>
<protein>
    <submittedName>
        <fullName evidence="1">Molybdopterin synthase</fullName>
        <ecNumber evidence="1">2.8.1.12</ecNumber>
    </submittedName>
</protein>
<dbReference type="Pfam" id="PF02391">
    <property type="entry name" value="MoaE"/>
    <property type="match status" value="1"/>
</dbReference>
<accession>A0ABD5RP65</accession>
<evidence type="ECO:0000313" key="2">
    <source>
        <dbReference type="Proteomes" id="UP001596099"/>
    </source>
</evidence>
<dbReference type="NCBIfam" id="NF011061">
    <property type="entry name" value="PRK14493.1"/>
    <property type="match status" value="1"/>
</dbReference>
<dbReference type="InterPro" id="IPR036563">
    <property type="entry name" value="MoaE_sf"/>
</dbReference>
<name>A0ABD5RP65_9EURY</name>
<sequence length="272" mass="29574">MHVVSVIGSDSSTLVERLVERLAVEGRVATVSNLPQSPAPGFEESVTFGGAGAGVTYGLGDGWTALGDDRDLSDVVDDCAPEYDYLLADGFLEADLPTIVAGNRPENPGIRGLILATVDAETADLDELVDVVEGTEPHETLDSLVAAVKRSPDAERSGAIATFTGRVRAKDDDDDARTELLEFEMYEGVAQETMATISRELEQRDGVFEVRMYHRSGVVRDGEDIVFVVVLAGHRGEAFRTVSDGIDRLKDEVPIFKKEVTTDEEFWVHERS</sequence>
<dbReference type="CDD" id="cd00756">
    <property type="entry name" value="MoaE"/>
    <property type="match status" value="1"/>
</dbReference>
<dbReference type="Proteomes" id="UP001596099">
    <property type="component" value="Unassembled WGS sequence"/>
</dbReference>
<proteinExistence type="predicted"/>
<keyword evidence="1" id="KW-0808">Transferase</keyword>
<dbReference type="GO" id="GO:0030366">
    <property type="term" value="F:molybdopterin synthase activity"/>
    <property type="evidence" value="ECO:0007669"/>
    <property type="project" value="UniProtKB-EC"/>
</dbReference>
<dbReference type="AlphaFoldDB" id="A0ABD5RP65"/>
<dbReference type="EMBL" id="JBHSQH010000001">
    <property type="protein sequence ID" value="MFC5972226.1"/>
    <property type="molecule type" value="Genomic_DNA"/>
</dbReference>
<dbReference type="Gene3D" id="3.90.1170.40">
    <property type="entry name" value="Molybdopterin biosynthesis MoaE subunit"/>
    <property type="match status" value="1"/>
</dbReference>
<evidence type="ECO:0000313" key="1">
    <source>
        <dbReference type="EMBL" id="MFC5972226.1"/>
    </source>
</evidence>
<dbReference type="GO" id="GO:0032324">
    <property type="term" value="P:molybdopterin cofactor biosynthetic process"/>
    <property type="evidence" value="ECO:0007669"/>
    <property type="project" value="UniProtKB-ARBA"/>
</dbReference>
<keyword evidence="2" id="KW-1185">Reference proteome</keyword>
<dbReference type="RefSeq" id="WP_247415334.1">
    <property type="nucleotide sequence ID" value="NZ_JALLGW010000001.1"/>
</dbReference>
<dbReference type="SUPFAM" id="SSF54690">
    <property type="entry name" value="Molybdopterin synthase subunit MoaE"/>
    <property type="match status" value="1"/>
</dbReference>
<dbReference type="InterPro" id="IPR003448">
    <property type="entry name" value="Mopterin_biosynth_MoaE"/>
</dbReference>
<organism evidence="1 2">
    <name type="scientific">Halomarina salina</name>
    <dbReference type="NCBI Taxonomy" id="1872699"/>
    <lineage>
        <taxon>Archaea</taxon>
        <taxon>Methanobacteriati</taxon>
        <taxon>Methanobacteriota</taxon>
        <taxon>Stenosarchaea group</taxon>
        <taxon>Halobacteria</taxon>
        <taxon>Halobacteriales</taxon>
        <taxon>Natronomonadaceae</taxon>
        <taxon>Halomarina</taxon>
    </lineage>
</organism>
<reference evidence="1 2" key="1">
    <citation type="journal article" date="2019" name="Int. J. Syst. Evol. Microbiol.">
        <title>The Global Catalogue of Microorganisms (GCM) 10K type strain sequencing project: providing services to taxonomists for standard genome sequencing and annotation.</title>
        <authorList>
            <consortium name="The Broad Institute Genomics Platform"/>
            <consortium name="The Broad Institute Genome Sequencing Center for Infectious Disease"/>
            <person name="Wu L."/>
            <person name="Ma J."/>
        </authorList>
    </citation>
    <scope>NUCLEOTIDE SEQUENCE [LARGE SCALE GENOMIC DNA]</scope>
    <source>
        <strain evidence="1 2">CGMCC 1.12543</strain>
    </source>
</reference>